<reference evidence="2 4" key="3">
    <citation type="submission" date="2016-10" db="EMBL/GenBank/DDBJ databases">
        <authorList>
            <person name="de Groot N.N."/>
        </authorList>
    </citation>
    <scope>NUCLEOTIDE SEQUENCE [LARGE SCALE GENOMIC DNA]</scope>
    <source>
        <strain evidence="2 4">CGMCC 1.6117</strain>
    </source>
</reference>
<reference evidence="1 3" key="1">
    <citation type="submission" date="2014-09" db="EMBL/GenBank/DDBJ databases">
        <authorList>
            <person name="McGinnis J.M."/>
            <person name="Wolfgang W.J."/>
        </authorList>
    </citation>
    <scope>NUCLEOTIDE SEQUENCE [LARGE SCALE GENOMIC DNA]</scope>
    <source>
        <strain evidence="1 3">JCM 14014</strain>
    </source>
</reference>
<evidence type="ECO:0000313" key="1">
    <source>
        <dbReference type="EMBL" id="KGJ04223.1"/>
    </source>
</evidence>
<dbReference type="AlphaFoldDB" id="A0A099F1S5"/>
<dbReference type="EMBL" id="FOJO01000009">
    <property type="protein sequence ID" value="SFA51946.1"/>
    <property type="molecule type" value="Genomic_DNA"/>
</dbReference>
<dbReference type="RefSeq" id="WP_036741027.1">
    <property type="nucleotide sequence ID" value="NZ_FOJO01000009.1"/>
</dbReference>
<evidence type="ECO:0000313" key="4">
    <source>
        <dbReference type="Proteomes" id="UP000182312"/>
    </source>
</evidence>
<dbReference type="eggNOG" id="COG3522">
    <property type="taxonomic scope" value="Bacteria"/>
</dbReference>
<dbReference type="Proteomes" id="UP000029846">
    <property type="component" value="Unassembled WGS sequence"/>
</dbReference>
<organism evidence="1 3">
    <name type="scientific">Paracoccus halophilus</name>
    <dbReference type="NCBI Taxonomy" id="376733"/>
    <lineage>
        <taxon>Bacteria</taxon>
        <taxon>Pseudomonadati</taxon>
        <taxon>Pseudomonadota</taxon>
        <taxon>Alphaproteobacteria</taxon>
        <taxon>Rhodobacterales</taxon>
        <taxon>Paracoccaceae</taxon>
        <taxon>Paracoccus</taxon>
    </lineage>
</organism>
<dbReference type="Proteomes" id="UP000182312">
    <property type="component" value="Unassembled WGS sequence"/>
</dbReference>
<dbReference type="PANTHER" id="PTHR35566">
    <property type="entry name" value="BLR3599 PROTEIN"/>
    <property type="match status" value="1"/>
</dbReference>
<reference evidence="1 3" key="2">
    <citation type="submission" date="2014-10" db="EMBL/GenBank/DDBJ databases">
        <title>Paracoccus sanguinis sp. nov., isolated from clinical specimens of New York State patients.</title>
        <authorList>
            <person name="Mingle L.A."/>
            <person name="Cole J.A."/>
            <person name="Lapierre P."/>
            <person name="Musser K.A."/>
        </authorList>
    </citation>
    <scope>NUCLEOTIDE SEQUENCE [LARGE SCALE GENOMIC DNA]</scope>
    <source>
        <strain evidence="1 3">JCM 14014</strain>
    </source>
</reference>
<dbReference type="Pfam" id="PF05936">
    <property type="entry name" value="T6SS_VasE"/>
    <property type="match status" value="1"/>
</dbReference>
<proteinExistence type="predicted"/>
<dbReference type="OrthoDB" id="9775333at2"/>
<keyword evidence="3" id="KW-1185">Reference proteome</keyword>
<dbReference type="EMBL" id="JRKN01000013">
    <property type="protein sequence ID" value="KGJ04223.1"/>
    <property type="molecule type" value="Genomic_DNA"/>
</dbReference>
<dbReference type="NCBIfam" id="TIGR03353">
    <property type="entry name" value="VI_chp_4"/>
    <property type="match status" value="1"/>
</dbReference>
<dbReference type="STRING" id="376733.SAMN04487972_10923"/>
<protein>
    <submittedName>
        <fullName evidence="1">Type VI secretion protein</fullName>
    </submittedName>
    <submittedName>
        <fullName evidence="2">Type VI secretion system protein ImpJ</fullName>
    </submittedName>
</protein>
<sequence length="444" mass="49682">MSWFSKVAWKEGLFLQPQHLQQADRYHEHLVSARTRLITPYPWGVGELVLDRDQAQQGMIALRAVSGIMPDGTPFDAPGTGPLPLPVRVPEDAAGQFVWLTLPDSSPNMRDASPHEEEGATTRWGVITETVSDSASSARIEQLLELAVPRLELAVRKTPRPGYQNLRLARISEVRDGVVTLDETFPPPALVIAAHPQILGYLTRVIGWIEARLESLARYATDPSAGGGLQASDYLMLMALNRQIGVMRHLSRTLAVHPEALYRELVALAGELTTFDSGNRHAPDYPPYDHENPRESFAELVADIQRLLSRDVGRAIRLPLRQVRQNSYLAEVADRNLFREAAFIIEVESAKPLTQVQSQFPELCKVGPNTRMSEIVNNNLPGIGLQHLPNPPRQIRVLSSNVYFRLERNSPLWREFSTAPAIGMHFAGDWPHLKLELWAVPERS</sequence>
<evidence type="ECO:0000313" key="3">
    <source>
        <dbReference type="Proteomes" id="UP000029846"/>
    </source>
</evidence>
<name>A0A099F1S5_9RHOB</name>
<gene>
    <name evidence="1" type="ORF">IT41_11040</name>
    <name evidence="2" type="ORF">SAMN04487972_10923</name>
</gene>
<accession>A0A099F1S5</accession>
<dbReference type="PANTHER" id="PTHR35566:SF1">
    <property type="entry name" value="TYPE VI SECRETION SYSTEM BASEPLATE COMPONENT TSSK1"/>
    <property type="match status" value="1"/>
</dbReference>
<evidence type="ECO:0000313" key="2">
    <source>
        <dbReference type="EMBL" id="SFA51946.1"/>
    </source>
</evidence>
<dbReference type="InterPro" id="IPR010263">
    <property type="entry name" value="T6SS_TssK"/>
</dbReference>